<proteinExistence type="inferred from homology"/>
<dbReference type="InterPro" id="IPR035959">
    <property type="entry name" value="RutC-like_sf"/>
</dbReference>
<dbReference type="InterPro" id="IPR006175">
    <property type="entry name" value="YjgF/YER057c/UK114"/>
</dbReference>
<dbReference type="Pfam" id="PF01042">
    <property type="entry name" value="Ribonuc_L-PSP"/>
    <property type="match status" value="1"/>
</dbReference>
<name>A0A4Y4CTQ6_ZOORA</name>
<comment type="caution">
    <text evidence="2">The sequence shown here is derived from an EMBL/GenBank/DDBJ whole genome shotgun (WGS) entry which is preliminary data.</text>
</comment>
<comment type="similarity">
    <text evidence="1">Belongs to the RutC family.</text>
</comment>
<dbReference type="OrthoDB" id="9803101at2"/>
<dbReference type="EMBL" id="BJNV01000006">
    <property type="protein sequence ID" value="GEC94407.1"/>
    <property type="molecule type" value="Genomic_DNA"/>
</dbReference>
<dbReference type="RefSeq" id="WP_141349162.1">
    <property type="nucleotide sequence ID" value="NZ_BJNV01000006.1"/>
</dbReference>
<accession>A0A4Y4CTQ6</accession>
<evidence type="ECO:0000313" key="3">
    <source>
        <dbReference type="Proteomes" id="UP000318422"/>
    </source>
</evidence>
<dbReference type="Gene3D" id="3.30.1330.40">
    <property type="entry name" value="RutC-like"/>
    <property type="match status" value="1"/>
</dbReference>
<organism evidence="2 3">
    <name type="scientific">Zoogloea ramigera</name>
    <dbReference type="NCBI Taxonomy" id="350"/>
    <lineage>
        <taxon>Bacteria</taxon>
        <taxon>Pseudomonadati</taxon>
        <taxon>Pseudomonadota</taxon>
        <taxon>Betaproteobacteria</taxon>
        <taxon>Rhodocyclales</taxon>
        <taxon>Zoogloeaceae</taxon>
        <taxon>Zoogloea</taxon>
    </lineage>
</organism>
<dbReference type="CDD" id="cd00448">
    <property type="entry name" value="YjgF_YER057c_UK114_family"/>
    <property type="match status" value="1"/>
</dbReference>
<dbReference type="GO" id="GO:0019239">
    <property type="term" value="F:deaminase activity"/>
    <property type="evidence" value="ECO:0007669"/>
    <property type="project" value="TreeGrafter"/>
</dbReference>
<dbReference type="Proteomes" id="UP000318422">
    <property type="component" value="Unassembled WGS sequence"/>
</dbReference>
<sequence length="132" mass="14374">MERNAINPPQLFTGKAFSQTFSISGHQRLIFVSGQVDCGVDGKVRHPGDLEAQLVGTLDNLKIALEAQGCTMQNLVSVNIYVTDLKPEDCTRIREIRSGYFDAEKPPAVSLLGVQRLAFEGLRVEIEATAAA</sequence>
<protein>
    <submittedName>
        <fullName evidence="2">Enamine deaminase RidA</fullName>
    </submittedName>
</protein>
<evidence type="ECO:0000256" key="1">
    <source>
        <dbReference type="ARBA" id="ARBA00010552"/>
    </source>
</evidence>
<keyword evidence="3" id="KW-1185">Reference proteome</keyword>
<dbReference type="PANTHER" id="PTHR11803">
    <property type="entry name" value="2-IMINOBUTANOATE/2-IMINOPROPANOATE DEAMINASE RIDA"/>
    <property type="match status" value="1"/>
</dbReference>
<reference evidence="2 3" key="1">
    <citation type="submission" date="2019-06" db="EMBL/GenBank/DDBJ databases">
        <title>Whole genome shotgun sequence of Zoogloea ramigera NBRC 15342.</title>
        <authorList>
            <person name="Hosoyama A."/>
            <person name="Uohara A."/>
            <person name="Ohji S."/>
            <person name="Ichikawa N."/>
        </authorList>
    </citation>
    <scope>NUCLEOTIDE SEQUENCE [LARGE SCALE GENOMIC DNA]</scope>
    <source>
        <strain evidence="2 3">NBRC 15342</strain>
    </source>
</reference>
<evidence type="ECO:0000313" key="2">
    <source>
        <dbReference type="EMBL" id="GEC94407.1"/>
    </source>
</evidence>
<dbReference type="SUPFAM" id="SSF55298">
    <property type="entry name" value="YjgF-like"/>
    <property type="match status" value="1"/>
</dbReference>
<gene>
    <name evidence="2" type="ORF">ZRA01_04800</name>
</gene>
<dbReference type="AlphaFoldDB" id="A0A4Y4CTQ6"/>
<dbReference type="GO" id="GO:0005829">
    <property type="term" value="C:cytosol"/>
    <property type="evidence" value="ECO:0007669"/>
    <property type="project" value="TreeGrafter"/>
</dbReference>
<dbReference type="PANTHER" id="PTHR11803:SF58">
    <property type="entry name" value="PROTEIN HMF1-RELATED"/>
    <property type="match status" value="1"/>
</dbReference>